<feature type="domain" description="DUF302" evidence="1">
    <location>
        <begin position="39"/>
        <end position="98"/>
    </location>
</feature>
<protein>
    <recommendedName>
        <fullName evidence="1">DUF302 domain-containing protein</fullName>
    </recommendedName>
</protein>
<dbReference type="KEGG" id="pabs:JIR001_29340"/>
<evidence type="ECO:0000259" key="1">
    <source>
        <dbReference type="Pfam" id="PF03625"/>
    </source>
</evidence>
<dbReference type="PANTHER" id="PTHR38342">
    <property type="entry name" value="SLR5037 PROTEIN"/>
    <property type="match status" value="1"/>
</dbReference>
<evidence type="ECO:0000313" key="3">
    <source>
        <dbReference type="Proteomes" id="UP000677436"/>
    </source>
</evidence>
<dbReference type="PIRSF" id="PIRSF021774">
    <property type="entry name" value="UCP021774"/>
    <property type="match status" value="1"/>
</dbReference>
<keyword evidence="3" id="KW-1185">Reference proteome</keyword>
<dbReference type="InterPro" id="IPR035923">
    <property type="entry name" value="TT1751-like_sf"/>
</dbReference>
<reference evidence="2" key="2">
    <citation type="journal article" date="2021" name="Microbiol. Resour. Announc.">
        <title>Complete Genome Sequence of Polycladomyces abyssicola JIR-001T, Isolated from Hemipelagic Sediment in Deep Seawater.</title>
        <authorList>
            <person name="Tsubouchi T."/>
            <person name="Kaneko Y."/>
        </authorList>
    </citation>
    <scope>NUCLEOTIDE SEQUENCE</scope>
    <source>
        <strain evidence="2">JIR-001</strain>
    </source>
</reference>
<reference evidence="2" key="1">
    <citation type="journal article" date="2013" name="Int. J. Syst. Evol. Microbiol.">
        <title>Polycladomyces abyssicola gen. nov., sp. nov., a thermophilic filamentous bacterium isolated from hemipelagic sediment.</title>
        <authorList>
            <person name="Tsubouchi T."/>
            <person name="Shimane Y."/>
            <person name="Mori K."/>
            <person name="Usui K."/>
            <person name="Hiraki T."/>
            <person name="Tame A."/>
            <person name="Uematsu K."/>
            <person name="Maruyama T."/>
            <person name="Hatada Y."/>
        </authorList>
    </citation>
    <scope>NUCLEOTIDE SEQUENCE</scope>
    <source>
        <strain evidence="2">JIR-001</strain>
    </source>
</reference>
<dbReference type="SUPFAM" id="SSF103247">
    <property type="entry name" value="TT1751-like"/>
    <property type="match status" value="1"/>
</dbReference>
<dbReference type="RefSeq" id="WP_212773407.1">
    <property type="nucleotide sequence ID" value="NZ_AP024601.1"/>
</dbReference>
<dbReference type="PANTHER" id="PTHR38342:SF1">
    <property type="entry name" value="SLR5037 PROTEIN"/>
    <property type="match status" value="1"/>
</dbReference>
<dbReference type="InterPro" id="IPR016796">
    <property type="entry name" value="UCP021774"/>
</dbReference>
<organism evidence="2 3">
    <name type="scientific">Polycladomyces abyssicola</name>
    <dbReference type="NCBI Taxonomy" id="1125966"/>
    <lineage>
        <taxon>Bacteria</taxon>
        <taxon>Bacillati</taxon>
        <taxon>Bacillota</taxon>
        <taxon>Bacilli</taxon>
        <taxon>Bacillales</taxon>
        <taxon>Thermoactinomycetaceae</taxon>
        <taxon>Polycladomyces</taxon>
    </lineage>
</organism>
<evidence type="ECO:0000313" key="2">
    <source>
        <dbReference type="EMBL" id="BCU83151.1"/>
    </source>
</evidence>
<dbReference type="Proteomes" id="UP000677436">
    <property type="component" value="Chromosome"/>
</dbReference>
<proteinExistence type="predicted"/>
<dbReference type="CDD" id="cd14797">
    <property type="entry name" value="DUF302"/>
    <property type="match status" value="1"/>
</dbReference>
<dbReference type="InterPro" id="IPR005180">
    <property type="entry name" value="DUF302"/>
</dbReference>
<dbReference type="EMBL" id="AP024601">
    <property type="protein sequence ID" value="BCU83151.1"/>
    <property type="molecule type" value="Genomic_DNA"/>
</dbReference>
<dbReference type="Gene3D" id="3.30.310.70">
    <property type="entry name" value="TT1751-like domain"/>
    <property type="match status" value="1"/>
</dbReference>
<accession>A0A8D5UIN0</accession>
<dbReference type="AlphaFoldDB" id="A0A8D5UIN0"/>
<name>A0A8D5UIN0_9BACL</name>
<sequence length="130" mass="14665">MFHYTVETEKTVDEAVRAVEEACAKRKFGVLWQLDIPTKLLEKGIRFDQSYRVLEVYNPDIAKKVLTRNQQAGHFLPCKIVVYTDGDTGKTQIGLSRPTALFALTEDEHLLSIAKEVESALIRALDEAKA</sequence>
<dbReference type="Pfam" id="PF03625">
    <property type="entry name" value="DUF302"/>
    <property type="match status" value="1"/>
</dbReference>
<gene>
    <name evidence="2" type="ORF">JIR001_29340</name>
</gene>